<reference evidence="2" key="1">
    <citation type="journal article" date="2020" name="Stud. Mycol.">
        <title>101 Dothideomycetes genomes: a test case for predicting lifestyles and emergence of pathogens.</title>
        <authorList>
            <person name="Haridas S."/>
            <person name="Albert R."/>
            <person name="Binder M."/>
            <person name="Bloem J."/>
            <person name="Labutti K."/>
            <person name="Salamov A."/>
            <person name="Andreopoulos B."/>
            <person name="Baker S."/>
            <person name="Barry K."/>
            <person name="Bills G."/>
            <person name="Bluhm B."/>
            <person name="Cannon C."/>
            <person name="Castanera R."/>
            <person name="Culley D."/>
            <person name="Daum C."/>
            <person name="Ezra D."/>
            <person name="Gonzalez J."/>
            <person name="Henrissat B."/>
            <person name="Kuo A."/>
            <person name="Liang C."/>
            <person name="Lipzen A."/>
            <person name="Lutzoni F."/>
            <person name="Magnuson J."/>
            <person name="Mondo S."/>
            <person name="Nolan M."/>
            <person name="Ohm R."/>
            <person name="Pangilinan J."/>
            <person name="Park H.-J."/>
            <person name="Ramirez L."/>
            <person name="Alfaro M."/>
            <person name="Sun H."/>
            <person name="Tritt A."/>
            <person name="Yoshinaga Y."/>
            <person name="Zwiers L.-H."/>
            <person name="Turgeon B."/>
            <person name="Goodwin S."/>
            <person name="Spatafora J."/>
            <person name="Crous P."/>
            <person name="Grigoriev I."/>
        </authorList>
    </citation>
    <scope>NUCLEOTIDE SEQUENCE</scope>
    <source>
        <strain evidence="2">Tuck. ex Michener</strain>
    </source>
</reference>
<organism evidence="2 3">
    <name type="scientific">Viridothelium virens</name>
    <name type="common">Speckled blister lichen</name>
    <name type="synonym">Trypethelium virens</name>
    <dbReference type="NCBI Taxonomy" id="1048519"/>
    <lineage>
        <taxon>Eukaryota</taxon>
        <taxon>Fungi</taxon>
        <taxon>Dikarya</taxon>
        <taxon>Ascomycota</taxon>
        <taxon>Pezizomycotina</taxon>
        <taxon>Dothideomycetes</taxon>
        <taxon>Dothideomycetes incertae sedis</taxon>
        <taxon>Trypetheliales</taxon>
        <taxon>Trypetheliaceae</taxon>
        <taxon>Viridothelium</taxon>
    </lineage>
</organism>
<evidence type="ECO:0000313" key="3">
    <source>
        <dbReference type="Proteomes" id="UP000800092"/>
    </source>
</evidence>
<keyword evidence="3" id="KW-1185">Reference proteome</keyword>
<name>A0A6A6GZ25_VIRVR</name>
<accession>A0A6A6GZ25</accession>
<feature type="compositionally biased region" description="Polar residues" evidence="1">
    <location>
        <begin position="397"/>
        <end position="410"/>
    </location>
</feature>
<evidence type="ECO:0000313" key="2">
    <source>
        <dbReference type="EMBL" id="KAF2231076.1"/>
    </source>
</evidence>
<dbReference type="EMBL" id="ML991832">
    <property type="protein sequence ID" value="KAF2231076.1"/>
    <property type="molecule type" value="Genomic_DNA"/>
</dbReference>
<dbReference type="AlphaFoldDB" id="A0A6A6GZ25"/>
<feature type="compositionally biased region" description="Polar residues" evidence="1">
    <location>
        <begin position="432"/>
        <end position="449"/>
    </location>
</feature>
<gene>
    <name evidence="2" type="ORF">EV356DRAFT_519178</name>
</gene>
<dbReference type="OrthoDB" id="3927994at2759"/>
<proteinExistence type="predicted"/>
<feature type="region of interest" description="Disordered" evidence="1">
    <location>
        <begin position="378"/>
        <end position="477"/>
    </location>
</feature>
<evidence type="ECO:0000256" key="1">
    <source>
        <dbReference type="SAM" id="MobiDB-lite"/>
    </source>
</evidence>
<dbReference type="Proteomes" id="UP000800092">
    <property type="component" value="Unassembled WGS sequence"/>
</dbReference>
<sequence length="477" mass="53013">MSAYFDAITSPLRGKAAPRSQSYLVNALSEQEISKGSSNMLQERITASGASNNLFYAYARRTEHPTGSRYILVFDTVETCDEWWKLIQREYPSQCQRTATQFFSFTGDAFPYKPSTNKKFEHLKSKWFYCQIGDASSTSGRGVDILPLQDGRGFPLAGANLQPVSAGTSVGKRLSMGRDSVADEDQEQEVYAYEEGLKRMEEALESTATQMCALAEGQKLGQEALQTFVDRQMAGEEHVSMLAERIETQSTLQERLLKTLEQSVEQVRKTGEKNVRFQDQIKGSIEQISHAQKQPPPQSPQSVANEQLLTSTLKKMQSSLDQNAVQMKAMTERHEESMKQMQTALRQNTAQMKALADSQAKAVTAFSEMLREHRASTVAAIQHHDIPSRPSTPKRAMSSTRSNASSTTETPPVPALPMDQFTFRSPPRKISTGKTLKTMKSQPNLNVQNHAGPGSEGERPRPPKLRQSLGTGEHARG</sequence>
<protein>
    <submittedName>
        <fullName evidence="2">Uncharacterized protein</fullName>
    </submittedName>
</protein>